<keyword evidence="2" id="KW-1185">Reference proteome</keyword>
<accession>A0ACD0NM75</accession>
<protein>
    <submittedName>
        <fullName evidence="1">Uncharacterized protein</fullName>
    </submittedName>
</protein>
<name>A0ACD0NM75_9BASI</name>
<dbReference type="EMBL" id="KZ820637">
    <property type="protein sequence ID" value="PWN46909.1"/>
    <property type="molecule type" value="Genomic_DNA"/>
</dbReference>
<organism evidence="1 2">
    <name type="scientific">Violaceomyces palustris</name>
    <dbReference type="NCBI Taxonomy" id="1673888"/>
    <lineage>
        <taxon>Eukaryota</taxon>
        <taxon>Fungi</taxon>
        <taxon>Dikarya</taxon>
        <taxon>Basidiomycota</taxon>
        <taxon>Ustilaginomycotina</taxon>
        <taxon>Ustilaginomycetes</taxon>
        <taxon>Violaceomycetales</taxon>
        <taxon>Violaceomycetaceae</taxon>
        <taxon>Violaceomyces</taxon>
    </lineage>
</organism>
<proteinExistence type="predicted"/>
<reference evidence="1 2" key="1">
    <citation type="journal article" date="2018" name="Mol. Biol. Evol.">
        <title>Broad Genomic Sampling Reveals a Smut Pathogenic Ancestry of the Fungal Clade Ustilaginomycotina.</title>
        <authorList>
            <person name="Kijpornyongpan T."/>
            <person name="Mondo S.J."/>
            <person name="Barry K."/>
            <person name="Sandor L."/>
            <person name="Lee J."/>
            <person name="Lipzen A."/>
            <person name="Pangilinan J."/>
            <person name="LaButti K."/>
            <person name="Hainaut M."/>
            <person name="Henrissat B."/>
            <person name="Grigoriev I.V."/>
            <person name="Spatafora J.W."/>
            <person name="Aime M.C."/>
        </authorList>
    </citation>
    <scope>NUCLEOTIDE SEQUENCE [LARGE SCALE GENOMIC DNA]</scope>
    <source>
        <strain evidence="1 2">SA 807</strain>
    </source>
</reference>
<gene>
    <name evidence="1" type="ORF">IE53DRAFT_283674</name>
</gene>
<dbReference type="Proteomes" id="UP000245626">
    <property type="component" value="Unassembled WGS sequence"/>
</dbReference>
<evidence type="ECO:0000313" key="2">
    <source>
        <dbReference type="Proteomes" id="UP000245626"/>
    </source>
</evidence>
<sequence>MSASNPPPPPLGSTTRPQSRRSSLPLGLKRYHLVYLSYLSSILLLGITYSILTGSHIPNQIRHGRIPPPPPTTLPQDGVEPLLSTPLPSFTNLPLPEPTYWQDKRNFLNRQFVKKCWLWTTLAFALHLYAFRSYSKPTNLKGKRKEGEEGGEERRPSWWNPTKRYLISTLLWLVLISTPLHLFGGASSSSSSDPIKTTLTERILMLTGAECVSPSLSSLSSLDPQSCLKVSTSTQSIQSTGGGGGVRPNWRGGHDLSGHTFLLTLSTLCILEDLTPFLPKLLGGGGLDRTQQRDWKRSLSLTFSLTLISIWSWMLLMTSLYFHSPAEKVSAFLLALASWTILPKGG</sequence>
<evidence type="ECO:0000313" key="1">
    <source>
        <dbReference type="EMBL" id="PWN46909.1"/>
    </source>
</evidence>